<proteinExistence type="predicted"/>
<dbReference type="Proteomes" id="UP000604737">
    <property type="component" value="Unassembled WGS sequence"/>
</dbReference>
<keyword evidence="2" id="KW-1185">Reference proteome</keyword>
<evidence type="ECO:0000313" key="1">
    <source>
        <dbReference type="EMBL" id="GHD66103.1"/>
    </source>
</evidence>
<evidence type="ECO:0008006" key="3">
    <source>
        <dbReference type="Google" id="ProtNLM"/>
    </source>
</evidence>
<gene>
    <name evidence="1" type="ORF">GCM10007350_27830</name>
</gene>
<sequence length="67" mass="7519">MEQSHLLLQPLGASVLVTRERWAELTGLPLGVIEAQCDKGYWPTVRKGKYSLINVAQIQQESLLQGR</sequence>
<evidence type="ECO:0000313" key="2">
    <source>
        <dbReference type="Proteomes" id="UP000604737"/>
    </source>
</evidence>
<dbReference type="EMBL" id="BMYO01000007">
    <property type="protein sequence ID" value="GHD66103.1"/>
    <property type="molecule type" value="Genomic_DNA"/>
</dbReference>
<accession>A0ABQ3H2G1</accession>
<reference evidence="2" key="1">
    <citation type="journal article" date="2019" name="Int. J. Syst. Evol. Microbiol.">
        <title>The Global Catalogue of Microorganisms (GCM) 10K type strain sequencing project: providing services to taxonomists for standard genome sequencing and annotation.</title>
        <authorList>
            <consortium name="The Broad Institute Genomics Platform"/>
            <consortium name="The Broad Institute Genome Sequencing Center for Infectious Disease"/>
            <person name="Wu L."/>
            <person name="Ma J."/>
        </authorList>
    </citation>
    <scope>NUCLEOTIDE SEQUENCE [LARGE SCALE GENOMIC DNA]</scope>
    <source>
        <strain evidence="2">KCTC 23701</strain>
    </source>
</reference>
<organism evidence="1 2">
    <name type="scientific">Jeongeupia chitinilytica</name>
    <dbReference type="NCBI Taxonomy" id="1041641"/>
    <lineage>
        <taxon>Bacteria</taxon>
        <taxon>Pseudomonadati</taxon>
        <taxon>Pseudomonadota</taxon>
        <taxon>Betaproteobacteria</taxon>
        <taxon>Neisseriales</taxon>
        <taxon>Chitinibacteraceae</taxon>
        <taxon>Jeongeupia</taxon>
    </lineage>
</organism>
<name>A0ABQ3H2G1_9NEIS</name>
<protein>
    <recommendedName>
        <fullName evidence="3">DNA-binding protein</fullName>
    </recommendedName>
</protein>
<comment type="caution">
    <text evidence="1">The sequence shown here is derived from an EMBL/GenBank/DDBJ whole genome shotgun (WGS) entry which is preliminary data.</text>
</comment>